<evidence type="ECO:0000313" key="5">
    <source>
        <dbReference type="EMBL" id="KAB8360628.1"/>
    </source>
</evidence>
<evidence type="ECO:0000313" key="6">
    <source>
        <dbReference type="Proteomes" id="UP000327013"/>
    </source>
</evidence>
<organism evidence="5 6">
    <name type="scientific">Carpinus fangiana</name>
    <dbReference type="NCBI Taxonomy" id="176857"/>
    <lineage>
        <taxon>Eukaryota</taxon>
        <taxon>Viridiplantae</taxon>
        <taxon>Streptophyta</taxon>
        <taxon>Embryophyta</taxon>
        <taxon>Tracheophyta</taxon>
        <taxon>Spermatophyta</taxon>
        <taxon>Magnoliopsida</taxon>
        <taxon>eudicotyledons</taxon>
        <taxon>Gunneridae</taxon>
        <taxon>Pentapetalae</taxon>
        <taxon>rosids</taxon>
        <taxon>fabids</taxon>
        <taxon>Fagales</taxon>
        <taxon>Betulaceae</taxon>
        <taxon>Carpinus</taxon>
    </lineage>
</organism>
<dbReference type="Proteomes" id="UP000327013">
    <property type="component" value="Unassembled WGS sequence"/>
</dbReference>
<keyword evidence="6" id="KW-1185">Reference proteome</keyword>
<dbReference type="PANTHER" id="PTHR46072:SF10">
    <property type="entry name" value="ACETAMIDASE"/>
    <property type="match status" value="1"/>
</dbReference>
<evidence type="ECO:0000259" key="4">
    <source>
        <dbReference type="Pfam" id="PF01425"/>
    </source>
</evidence>
<name>A0A5N6KXU9_9ROSI</name>
<feature type="region of interest" description="Disordered" evidence="3">
    <location>
        <begin position="1076"/>
        <end position="1128"/>
    </location>
</feature>
<dbReference type="OrthoDB" id="6428749at2759"/>
<dbReference type="SUPFAM" id="SSF75304">
    <property type="entry name" value="Amidase signature (AS) enzymes"/>
    <property type="match status" value="1"/>
</dbReference>
<dbReference type="EMBL" id="VIBQ01000017">
    <property type="protein sequence ID" value="KAB8360628.1"/>
    <property type="molecule type" value="Genomic_DNA"/>
</dbReference>
<dbReference type="InterPro" id="IPR023631">
    <property type="entry name" value="Amidase_dom"/>
</dbReference>
<feature type="compositionally biased region" description="Polar residues" evidence="3">
    <location>
        <begin position="813"/>
        <end position="832"/>
    </location>
</feature>
<dbReference type="Pfam" id="PF01425">
    <property type="entry name" value="Amidase"/>
    <property type="match status" value="1"/>
</dbReference>
<evidence type="ECO:0000256" key="3">
    <source>
        <dbReference type="SAM" id="MobiDB-lite"/>
    </source>
</evidence>
<feature type="compositionally biased region" description="Basic and acidic residues" evidence="3">
    <location>
        <begin position="1242"/>
        <end position="1254"/>
    </location>
</feature>
<feature type="region of interest" description="Disordered" evidence="3">
    <location>
        <begin position="899"/>
        <end position="949"/>
    </location>
</feature>
<feature type="region of interest" description="Disordered" evidence="3">
    <location>
        <begin position="1217"/>
        <end position="1270"/>
    </location>
</feature>
<feature type="region of interest" description="Disordered" evidence="3">
    <location>
        <begin position="657"/>
        <end position="739"/>
    </location>
</feature>
<dbReference type="GO" id="GO:0016787">
    <property type="term" value="F:hydrolase activity"/>
    <property type="evidence" value="ECO:0007669"/>
    <property type="project" value="UniProtKB-KW"/>
</dbReference>
<dbReference type="InterPro" id="IPR036928">
    <property type="entry name" value="AS_sf"/>
</dbReference>
<dbReference type="Gene3D" id="3.90.1300.10">
    <property type="entry name" value="Amidase signature (AS) domain"/>
    <property type="match status" value="1"/>
</dbReference>
<feature type="region of interest" description="Disordered" evidence="3">
    <location>
        <begin position="809"/>
        <end position="884"/>
    </location>
</feature>
<feature type="compositionally biased region" description="Polar residues" evidence="3">
    <location>
        <begin position="683"/>
        <end position="703"/>
    </location>
</feature>
<proteinExistence type="inferred from homology"/>
<feature type="region of interest" description="Disordered" evidence="3">
    <location>
        <begin position="1017"/>
        <end position="1058"/>
    </location>
</feature>
<comment type="caution">
    <text evidence="5">The sequence shown here is derived from an EMBL/GenBank/DDBJ whole genome shotgun (WGS) entry which is preliminary data.</text>
</comment>
<accession>A0A5N6KXU9</accession>
<reference evidence="5 6" key="1">
    <citation type="submission" date="2019-06" db="EMBL/GenBank/DDBJ databases">
        <title>A chromosomal-level reference genome of Carpinus fangiana (Coryloideae, Betulaceae).</title>
        <authorList>
            <person name="Yang X."/>
            <person name="Wang Z."/>
            <person name="Zhang L."/>
            <person name="Hao G."/>
            <person name="Liu J."/>
            <person name="Yang Y."/>
        </authorList>
    </citation>
    <scope>NUCLEOTIDE SEQUENCE [LARGE SCALE GENOMIC DNA]</scope>
    <source>
        <strain evidence="5">Cfa_2016G</strain>
        <tissue evidence="5">Leaf</tissue>
    </source>
</reference>
<gene>
    <name evidence="5" type="ORF">FH972_024366</name>
</gene>
<dbReference type="AlphaFoldDB" id="A0A5N6KXU9"/>
<dbReference type="PANTHER" id="PTHR46072">
    <property type="entry name" value="AMIDASE-RELATED-RELATED"/>
    <property type="match status" value="1"/>
</dbReference>
<feature type="compositionally biased region" description="Basic and acidic residues" evidence="3">
    <location>
        <begin position="915"/>
        <end position="935"/>
    </location>
</feature>
<keyword evidence="2" id="KW-0378">Hydrolase</keyword>
<evidence type="ECO:0000256" key="2">
    <source>
        <dbReference type="ARBA" id="ARBA00022801"/>
    </source>
</evidence>
<protein>
    <recommendedName>
        <fullName evidence="4">Amidase domain-containing protein</fullName>
    </recommendedName>
</protein>
<feature type="compositionally biased region" description="Low complexity" evidence="3">
    <location>
        <begin position="1102"/>
        <end position="1117"/>
    </location>
</feature>
<feature type="domain" description="Amidase" evidence="4">
    <location>
        <begin position="65"/>
        <end position="543"/>
    </location>
</feature>
<dbReference type="FunFam" id="3.90.1300.10:FF:000003">
    <property type="entry name" value="Amidase signature enzyme"/>
    <property type="match status" value="1"/>
</dbReference>
<evidence type="ECO:0000256" key="1">
    <source>
        <dbReference type="ARBA" id="ARBA00009199"/>
    </source>
</evidence>
<comment type="similarity">
    <text evidence="1">Belongs to the amidase family.</text>
</comment>
<sequence>MVFFTDYFQHRRDCNRKQTERRSKIAHLPAVYQTPVNDADRSIYNKPIEELVQDVHKGITNPVNILRAYGKKAILAHEKTNCLTEIMFPEAESWYTSDCDLKGPLAGLTVSLKDSLVVKGFDTSVGYSCHTGKPAVEDGITVRLLKEAGAIPHVKTNLPITLLSFESTNSLWGRTTNPHNNKFSPGGSTGGESALLACGGSRIGIGSDVAGSVRAPAHFSGCYSLRCSTGRWPKMGMNTSMPGQEGIASVFSPMARTLNDLTYFTRSMIQMKPWRLDHSVHPINWRTDDYESVKHQAKLRIGVLRTDGVVDPAPACARALEETVSALKRDGHDVFDITPPVAPFEALRIASLLLSADGCKTFRSFFRTGEWDDPGAKQMEFYMNIPRFIKYPYYLFVRYVKRDPVWAELLYDWDEKSAYEQWKLVAQREAYKAKWHAWWAEDVKLDFLLTPPNATPAVPHDGMHDAVSSCGYTFLFNLLDYCAGIIPVTHVSAQLDALPSDFTMKGLNGVAKGAYKHYDSVKMAGLPVAVQIVGQRLTEEKTLAAMERVEGALERWNGGNCCTSHRHSGSKPATHNFCHETPSFACRSAMKSTAAYTTNMPGRDYGQAYARLEEALRDSNFLRPYDTLAQHCPTPPSHDHRRVASTPSYPTLIPAAEFQSSRPSQELPPTPPLLTRIPLVSNVRPNTNGQPSAKRQNLSTPPNLTGLPTPDVTPPALRGYLSPPPVLEEARSDTNSPFAESFRTAREDWWSVGNASPLSLPVDEEAHSAPTVRAVAARKPSFQAPASDMQLSPFSPELAFDTTPRATPVEQARTFSSSSHSTPRASIDSSTRVGAVIIDNSPPPRSHKLRKVRRNVDLRSCSSPLPSALETAYSQPRQVSYEHKRELRRIGDQLHLREASQETPAEFAHLSPGNLDRHSPQTEKSAPRKSYDRSFRSHMGASPLSTRSGFSESLVEINDATAIQLYPRNNNSVVMVHRAERTMMLTDDAQLEIAPAAIGHAQDFWRQDSPLVNPRTAPAPPKLTVIPPSPVGTSSVETTPVDKVSGSRRRPSLLQRARANSAPIVDSLGSLKRTATGNLQRALSRRRRTQQQGYIAYDTGAESRSSQRLSSPESSSQGKHPFREPHPFWDEDVEQDAAGMSGTYANTAFDQRPATASAARDFGGEGGDEIAEESNWSRWKRGGSGRGFLIGNTLGIVRGPTNLRRPVFPAMKDMRSGARGRQLQSAEHGRSQQRSMSAPANEWERERQPKERRGNGGRSWWKAVRSGLKG</sequence>
<feature type="region of interest" description="Disordered" evidence="3">
    <location>
        <begin position="1146"/>
        <end position="1174"/>
    </location>
</feature>